<feature type="modified residue" description="4-aspartylphosphate" evidence="10">
    <location>
        <position position="55"/>
    </location>
</feature>
<keyword evidence="3" id="KW-0963">Cytoplasm</keyword>
<keyword evidence="4 10" id="KW-0597">Phosphoprotein</keyword>
<evidence type="ECO:0000256" key="3">
    <source>
        <dbReference type="ARBA" id="ARBA00022490"/>
    </source>
</evidence>
<dbReference type="PANTHER" id="PTHR42713:SF3">
    <property type="entry name" value="TRANSCRIPTIONAL REGULATORY PROTEIN HPTR"/>
    <property type="match status" value="1"/>
</dbReference>
<sequence>MLRVLLVDDEPFIVQGLMVFIDWEQEGYEIVYTAADGAEALTYLKEHKVDLVIADIKMPVMSGLELLETIRRENISDAYFIILSGYSDFSYAQQAIRYECMEYILKPVEKEELLGVLRRVAKVSEAARENEKKKQKLEHEYLARNIISLLCGKYDRVNLEYIKSHMNLSDSVRYVYLEPYNIGDMSEQEDGEYRLIQRKLYQACQDFLKEDCSHCFFDVSWNEKNYDIGFIYCDYMAKNRAISEVEYLSDFQESLELAIQRPVKLLAGKKVSDISGLAKSYSTACVLNSLEAFRAKKKMYFYEEEVQIHNGGIILCKQNLDALISAIEQNDKIQIRKCVENLYEEMQQMGLAADTVNLNINYFLFQLIYLATEQDDCVDQKEILHFIGESTFEEGVTRGSSVHMVHFALEYAEYLAQLRKNISRGGVLGDIEKEIRENYAENLTLRELSKKYYVNSAYLGQIFRKKFGQSFKEYLNNYRMEQAVQRLLYTSDKIYQIAMDVGYKDCDYFINRFIAAKGCTPAKFRRQGGVLKN</sequence>
<evidence type="ECO:0000256" key="7">
    <source>
        <dbReference type="ARBA" id="ARBA00023125"/>
    </source>
</evidence>
<dbReference type="SUPFAM" id="SSF52172">
    <property type="entry name" value="CheY-like"/>
    <property type="match status" value="1"/>
</dbReference>
<dbReference type="RefSeq" id="WP_115625147.1">
    <property type="nucleotide sequence ID" value="NZ_JBBMFP010000039.1"/>
</dbReference>
<dbReference type="PROSITE" id="PS50110">
    <property type="entry name" value="RESPONSE_REGULATORY"/>
    <property type="match status" value="1"/>
</dbReference>
<evidence type="ECO:0000259" key="12">
    <source>
        <dbReference type="PROSITE" id="PS50110"/>
    </source>
</evidence>
<dbReference type="SUPFAM" id="SSF46689">
    <property type="entry name" value="Homeodomain-like"/>
    <property type="match status" value="1"/>
</dbReference>
<name>A0ABV1DX26_9FIRM</name>
<dbReference type="PROSITE" id="PS00041">
    <property type="entry name" value="HTH_ARAC_FAMILY_1"/>
    <property type="match status" value="1"/>
</dbReference>
<dbReference type="Pfam" id="PF00072">
    <property type="entry name" value="Response_reg"/>
    <property type="match status" value="1"/>
</dbReference>
<keyword evidence="6" id="KW-0805">Transcription regulation</keyword>
<evidence type="ECO:0000256" key="9">
    <source>
        <dbReference type="ARBA" id="ARBA00024867"/>
    </source>
</evidence>
<proteinExistence type="predicted"/>
<evidence type="ECO:0000313" key="14">
    <source>
        <dbReference type="Proteomes" id="UP001457898"/>
    </source>
</evidence>
<evidence type="ECO:0000256" key="4">
    <source>
        <dbReference type="ARBA" id="ARBA00022553"/>
    </source>
</evidence>
<feature type="domain" description="Response regulatory" evidence="12">
    <location>
        <begin position="3"/>
        <end position="121"/>
    </location>
</feature>
<protein>
    <recommendedName>
        <fullName evidence="2">Stage 0 sporulation protein A homolog</fullName>
    </recommendedName>
</protein>
<evidence type="ECO:0000256" key="1">
    <source>
        <dbReference type="ARBA" id="ARBA00004496"/>
    </source>
</evidence>
<evidence type="ECO:0000256" key="6">
    <source>
        <dbReference type="ARBA" id="ARBA00023015"/>
    </source>
</evidence>
<evidence type="ECO:0000313" key="13">
    <source>
        <dbReference type="EMBL" id="MEQ2434283.1"/>
    </source>
</evidence>
<keyword evidence="8" id="KW-0804">Transcription</keyword>
<dbReference type="Gene3D" id="1.10.10.60">
    <property type="entry name" value="Homeodomain-like"/>
    <property type="match status" value="2"/>
</dbReference>
<dbReference type="Pfam" id="PF12833">
    <property type="entry name" value="HTH_18"/>
    <property type="match status" value="1"/>
</dbReference>
<evidence type="ECO:0000256" key="5">
    <source>
        <dbReference type="ARBA" id="ARBA00023012"/>
    </source>
</evidence>
<keyword evidence="7" id="KW-0238">DNA-binding</keyword>
<evidence type="ECO:0000259" key="11">
    <source>
        <dbReference type="PROSITE" id="PS01124"/>
    </source>
</evidence>
<reference evidence="13 14" key="1">
    <citation type="submission" date="2024-03" db="EMBL/GenBank/DDBJ databases">
        <title>Human intestinal bacterial collection.</title>
        <authorList>
            <person name="Pauvert C."/>
            <person name="Hitch T.C.A."/>
            <person name="Clavel T."/>
        </authorList>
    </citation>
    <scope>NUCLEOTIDE SEQUENCE [LARGE SCALE GENOMIC DNA]</scope>
    <source>
        <strain evidence="13 14">CLA-SR-H028</strain>
    </source>
</reference>
<keyword evidence="5" id="KW-0902">Two-component regulatory system</keyword>
<comment type="caution">
    <text evidence="13">The sequence shown here is derived from an EMBL/GenBank/DDBJ whole genome shotgun (WGS) entry which is preliminary data.</text>
</comment>
<accession>A0ABV1DX26</accession>
<dbReference type="InterPro" id="IPR051552">
    <property type="entry name" value="HptR"/>
</dbReference>
<dbReference type="Gene3D" id="3.40.50.2300">
    <property type="match status" value="1"/>
</dbReference>
<dbReference type="InterPro" id="IPR018062">
    <property type="entry name" value="HTH_AraC-typ_CS"/>
</dbReference>
<dbReference type="SMART" id="SM00448">
    <property type="entry name" value="REC"/>
    <property type="match status" value="1"/>
</dbReference>
<dbReference type="Proteomes" id="UP001457898">
    <property type="component" value="Unassembled WGS sequence"/>
</dbReference>
<evidence type="ECO:0000256" key="8">
    <source>
        <dbReference type="ARBA" id="ARBA00023163"/>
    </source>
</evidence>
<comment type="subcellular location">
    <subcellularLocation>
        <location evidence="1">Cytoplasm</location>
    </subcellularLocation>
</comment>
<evidence type="ECO:0000256" key="10">
    <source>
        <dbReference type="PROSITE-ProRule" id="PRU00169"/>
    </source>
</evidence>
<dbReference type="InterPro" id="IPR018060">
    <property type="entry name" value="HTH_AraC"/>
</dbReference>
<dbReference type="PROSITE" id="PS01124">
    <property type="entry name" value="HTH_ARAC_FAMILY_2"/>
    <property type="match status" value="1"/>
</dbReference>
<dbReference type="EMBL" id="JBBMFP010000039">
    <property type="protein sequence ID" value="MEQ2434283.1"/>
    <property type="molecule type" value="Genomic_DNA"/>
</dbReference>
<dbReference type="InterPro" id="IPR011006">
    <property type="entry name" value="CheY-like_superfamily"/>
</dbReference>
<dbReference type="PANTHER" id="PTHR42713">
    <property type="entry name" value="HISTIDINE KINASE-RELATED"/>
    <property type="match status" value="1"/>
</dbReference>
<feature type="domain" description="HTH araC/xylS-type" evidence="11">
    <location>
        <begin position="429"/>
        <end position="527"/>
    </location>
</feature>
<dbReference type="InterPro" id="IPR009057">
    <property type="entry name" value="Homeodomain-like_sf"/>
</dbReference>
<gene>
    <name evidence="13" type="ORF">WMO65_25130</name>
</gene>
<keyword evidence="14" id="KW-1185">Reference proteome</keyword>
<dbReference type="SMART" id="SM00342">
    <property type="entry name" value="HTH_ARAC"/>
    <property type="match status" value="1"/>
</dbReference>
<organism evidence="13 14">
    <name type="scientific">Blautia caccae</name>
    <dbReference type="NCBI Taxonomy" id="3133175"/>
    <lineage>
        <taxon>Bacteria</taxon>
        <taxon>Bacillati</taxon>
        <taxon>Bacillota</taxon>
        <taxon>Clostridia</taxon>
        <taxon>Lachnospirales</taxon>
        <taxon>Lachnospiraceae</taxon>
        <taxon>Blautia</taxon>
    </lineage>
</organism>
<dbReference type="InterPro" id="IPR001789">
    <property type="entry name" value="Sig_transdc_resp-reg_receiver"/>
</dbReference>
<dbReference type="CDD" id="cd17536">
    <property type="entry name" value="REC_YesN-like"/>
    <property type="match status" value="1"/>
</dbReference>
<evidence type="ECO:0000256" key="2">
    <source>
        <dbReference type="ARBA" id="ARBA00018672"/>
    </source>
</evidence>
<comment type="function">
    <text evidence="9">May play the central regulatory role in sporulation. It may be an element of the effector pathway responsible for the activation of sporulation genes in response to nutritional stress. Spo0A may act in concert with spo0H (a sigma factor) to control the expression of some genes that are critical to the sporulation process.</text>
</comment>